<dbReference type="Proteomes" id="UP000694383">
    <property type="component" value="Unplaced"/>
</dbReference>
<dbReference type="InterPro" id="IPR017938">
    <property type="entry name" value="Riboflavin_synthase-like_b-brl"/>
</dbReference>
<dbReference type="Gene3D" id="3.40.50.80">
    <property type="entry name" value="Nucleotide-binding domain of ferredoxin-NADP reductase (FNR) module"/>
    <property type="match status" value="1"/>
</dbReference>
<keyword evidence="8" id="KW-0521">NADP</keyword>
<feature type="compositionally biased region" description="Basic and acidic residues" evidence="13">
    <location>
        <begin position="199"/>
        <end position="209"/>
    </location>
</feature>
<keyword evidence="6" id="KW-0949">S-adenosyl-L-methionine</keyword>
<dbReference type="Gene3D" id="2.40.30.10">
    <property type="entry name" value="Translation factors"/>
    <property type="match status" value="1"/>
</dbReference>
<dbReference type="PRINTS" id="PR00371">
    <property type="entry name" value="FPNCR"/>
</dbReference>
<dbReference type="InterPro" id="IPR001709">
    <property type="entry name" value="Flavoprot_Pyr_Nucl_cyt_Rdtase"/>
</dbReference>
<dbReference type="GO" id="GO:0005829">
    <property type="term" value="C:cytosol"/>
    <property type="evidence" value="ECO:0007669"/>
    <property type="project" value="TreeGrafter"/>
</dbReference>
<evidence type="ECO:0000256" key="3">
    <source>
        <dbReference type="ARBA" id="ARBA00022605"/>
    </source>
</evidence>
<comment type="cofactor">
    <cofactor evidence="1">
        <name>FMN</name>
        <dbReference type="ChEBI" id="CHEBI:58210"/>
    </cofactor>
</comment>
<dbReference type="PROSITE" id="PS50902">
    <property type="entry name" value="FLAVODOXIN_LIKE"/>
    <property type="match status" value="1"/>
</dbReference>
<dbReference type="InterPro" id="IPR001433">
    <property type="entry name" value="OxRdtase_FAD/NAD-bd"/>
</dbReference>
<keyword evidence="5" id="KW-0288">FMN</keyword>
<dbReference type="SUPFAM" id="SSF63380">
    <property type="entry name" value="Riboflavin synthase domain-like"/>
    <property type="match status" value="1"/>
</dbReference>
<dbReference type="SUPFAM" id="SSF52343">
    <property type="entry name" value="Ferredoxin reductase-like, C-terminal NADP-linked domain"/>
    <property type="match status" value="1"/>
</dbReference>
<evidence type="ECO:0000256" key="6">
    <source>
        <dbReference type="ARBA" id="ARBA00022691"/>
    </source>
</evidence>
<dbReference type="EC" id="1.16.1.8" evidence="11"/>
<dbReference type="Pfam" id="PF00667">
    <property type="entry name" value="FAD_binding_1"/>
    <property type="match status" value="1"/>
</dbReference>
<comment type="cofactor">
    <cofactor evidence="2">
        <name>FAD</name>
        <dbReference type="ChEBI" id="CHEBI:57692"/>
    </cofactor>
</comment>
<dbReference type="Ensembl" id="ENSOSIT00000036250.1">
    <property type="protein sequence ID" value="ENSOSIP00000034399.1"/>
    <property type="gene ID" value="ENSOSIG00000017280.1"/>
</dbReference>
<dbReference type="GO" id="GO:0050667">
    <property type="term" value="P:homocysteine metabolic process"/>
    <property type="evidence" value="ECO:0007669"/>
    <property type="project" value="TreeGrafter"/>
</dbReference>
<evidence type="ECO:0000259" key="14">
    <source>
        <dbReference type="PROSITE" id="PS50902"/>
    </source>
</evidence>
<dbReference type="FunFam" id="1.20.990.10:FF:000007">
    <property type="entry name" value="Methionine synthase reductase"/>
    <property type="match status" value="1"/>
</dbReference>
<dbReference type="AlphaFoldDB" id="A0A8C8DVZ7"/>
<dbReference type="InterPro" id="IPR003097">
    <property type="entry name" value="CysJ-like_FAD-binding"/>
</dbReference>
<feature type="compositionally biased region" description="Polar residues" evidence="13">
    <location>
        <begin position="212"/>
        <end position="225"/>
    </location>
</feature>
<keyword evidence="10" id="KW-0486">Methionine biosynthesis</keyword>
<accession>A0A8C8DVZ7</accession>
<dbReference type="PANTHER" id="PTHR19384">
    <property type="entry name" value="NITRIC OXIDE SYNTHASE-RELATED"/>
    <property type="match status" value="1"/>
</dbReference>
<keyword evidence="9" id="KW-0560">Oxidoreductase</keyword>
<dbReference type="FunFam" id="3.40.50.80:FF:000018">
    <property type="entry name" value="NADPH--cytochrome P450 reductase"/>
    <property type="match status" value="1"/>
</dbReference>
<dbReference type="InterPro" id="IPR017927">
    <property type="entry name" value="FAD-bd_FR_type"/>
</dbReference>
<keyword evidence="7" id="KW-0274">FAD</keyword>
<dbReference type="PRINTS" id="PR00369">
    <property type="entry name" value="FLAVODOXIN"/>
</dbReference>
<evidence type="ECO:0000256" key="10">
    <source>
        <dbReference type="ARBA" id="ARBA00023167"/>
    </source>
</evidence>
<evidence type="ECO:0000256" key="7">
    <source>
        <dbReference type="ARBA" id="ARBA00022827"/>
    </source>
</evidence>
<dbReference type="GO" id="GO:0050660">
    <property type="term" value="F:flavin adenine dinucleotide binding"/>
    <property type="evidence" value="ECO:0007669"/>
    <property type="project" value="TreeGrafter"/>
</dbReference>
<dbReference type="CDD" id="cd06203">
    <property type="entry name" value="methionine_synthase_red"/>
    <property type="match status" value="1"/>
</dbReference>
<feature type="domain" description="FAD-binding FR-type" evidence="15">
    <location>
        <begin position="256"/>
        <end position="516"/>
    </location>
</feature>
<dbReference type="PANTHER" id="PTHR19384:SF84">
    <property type="entry name" value="METHIONINE SYNTHASE REDUCTASE"/>
    <property type="match status" value="1"/>
</dbReference>
<evidence type="ECO:0000256" key="4">
    <source>
        <dbReference type="ARBA" id="ARBA00022630"/>
    </source>
</evidence>
<reference evidence="16" key="2">
    <citation type="submission" date="2025-09" db="UniProtKB">
        <authorList>
            <consortium name="Ensembl"/>
        </authorList>
    </citation>
    <scope>IDENTIFICATION</scope>
</reference>
<evidence type="ECO:0000256" key="11">
    <source>
        <dbReference type="ARBA" id="ARBA00039088"/>
    </source>
</evidence>
<dbReference type="InterPro" id="IPR001094">
    <property type="entry name" value="Flavdoxin-like"/>
</dbReference>
<keyword evidence="17" id="KW-1185">Reference proteome</keyword>
<dbReference type="FunFam" id="3.40.50.360:FF:000059">
    <property type="entry name" value="5-methyltetrahydrofolate-homocysteine methyltransferase reductase"/>
    <property type="match status" value="1"/>
</dbReference>
<name>A0A8C8DVZ7_9TELE</name>
<evidence type="ECO:0000256" key="13">
    <source>
        <dbReference type="SAM" id="MobiDB-lite"/>
    </source>
</evidence>
<evidence type="ECO:0000256" key="12">
    <source>
        <dbReference type="ARBA" id="ARBA00040659"/>
    </source>
</evidence>
<dbReference type="Pfam" id="PF00258">
    <property type="entry name" value="Flavodoxin_1"/>
    <property type="match status" value="1"/>
</dbReference>
<organism evidence="16 17">
    <name type="scientific">Oryzias sinensis</name>
    <name type="common">Chinese medaka</name>
    <dbReference type="NCBI Taxonomy" id="183150"/>
    <lineage>
        <taxon>Eukaryota</taxon>
        <taxon>Metazoa</taxon>
        <taxon>Chordata</taxon>
        <taxon>Craniata</taxon>
        <taxon>Vertebrata</taxon>
        <taxon>Euteleostomi</taxon>
        <taxon>Actinopterygii</taxon>
        <taxon>Neopterygii</taxon>
        <taxon>Teleostei</taxon>
        <taxon>Neoteleostei</taxon>
        <taxon>Acanthomorphata</taxon>
        <taxon>Ovalentaria</taxon>
        <taxon>Atherinomorphae</taxon>
        <taxon>Beloniformes</taxon>
        <taxon>Adrianichthyidae</taxon>
        <taxon>Oryziinae</taxon>
        <taxon>Oryzias</taxon>
    </lineage>
</organism>
<feature type="region of interest" description="Disordered" evidence="13">
    <location>
        <begin position="199"/>
        <end position="225"/>
    </location>
</feature>
<feature type="domain" description="Flavodoxin-like" evidence="14">
    <location>
        <begin position="9"/>
        <end position="151"/>
    </location>
</feature>
<evidence type="ECO:0000256" key="5">
    <source>
        <dbReference type="ARBA" id="ARBA00022643"/>
    </source>
</evidence>
<dbReference type="Pfam" id="PF00175">
    <property type="entry name" value="NAD_binding_1"/>
    <property type="match status" value="1"/>
</dbReference>
<proteinExistence type="predicted"/>
<dbReference type="GeneTree" id="ENSGT00940000155822"/>
<dbReference type="Gene3D" id="3.40.50.360">
    <property type="match status" value="1"/>
</dbReference>
<dbReference type="InterPro" id="IPR039261">
    <property type="entry name" value="FNR_nucleotide-bd"/>
</dbReference>
<sequence length="685" mass="75947">VSRGTKSRFVVLYGSQKGQAQSIAEGIAEEAEDHGLVAELSCLNQDEKYNLEKEIAPVVFVVSTTGDGEPPDNALQFVKRINKNQSPDHYKHLSYTLLALGDTNYANFCNCGKTIERRLQALGARQFYPAGFADDGVGLELVVDPWLEGLWNAVKEASSKMASVRNDQSEVNVRDSAKEFLGLTQPDVQLNLLSITDQRSQETTKDEGIPHISSSSPLTNSVPPLSQSSLNVPALPPPFLDVTLVEVDAPEQVMNATFHEVPISKAVLLSRGDSVKTALLLELDISVALTYQPGDSLDVLCPNRAEEVDYMLCRLGLKDRRDHHVHVALRKDTKKKGAQVPPHIPQNVSLLFLFTWCLEIRSVPKKAFLRALVEYAADGTQKRRLQELCSKQGAADYNLHVRDTSLSVVELLTAFSSCSPPLSLLIEHLPKLQPRPYSAASSCLRHPGKLHFVFSVVELPACFGRPAGRRGLCTGWLFDLIHPGLVFPGKTESSSSPAPPKVIHVSLRPSCSFRPPSEQSVPFIMVGPGTGVAPFIGFLQQREEARKRNPEAVFGETWLFFGCRHRNGDYLFREELEGFVASGTLSHLKVCFSRDGREAEEAVASAANPRYVQHNLLLYRQQVADILLRQSGSFYVCGDAKNMAKDVNETLMEIIKTELHVDQLEAMKKLAELREKKRYLQDIWA</sequence>
<evidence type="ECO:0000256" key="8">
    <source>
        <dbReference type="ARBA" id="ARBA00022857"/>
    </source>
</evidence>
<dbReference type="GO" id="GO:0009086">
    <property type="term" value="P:methionine biosynthetic process"/>
    <property type="evidence" value="ECO:0007669"/>
    <property type="project" value="UniProtKB-KW"/>
</dbReference>
<protein>
    <recommendedName>
        <fullName evidence="12">Methionine synthase reductase</fullName>
        <ecNumber evidence="11">1.16.1.8</ecNumber>
    </recommendedName>
</protein>
<dbReference type="GO" id="GO:0010181">
    <property type="term" value="F:FMN binding"/>
    <property type="evidence" value="ECO:0007669"/>
    <property type="project" value="InterPro"/>
</dbReference>
<dbReference type="InterPro" id="IPR029039">
    <property type="entry name" value="Flavoprotein-like_sf"/>
</dbReference>
<keyword evidence="4" id="KW-0285">Flavoprotein</keyword>
<evidence type="ECO:0000256" key="2">
    <source>
        <dbReference type="ARBA" id="ARBA00001974"/>
    </source>
</evidence>
<keyword evidence="3" id="KW-0028">Amino-acid biosynthesis</keyword>
<evidence type="ECO:0000256" key="9">
    <source>
        <dbReference type="ARBA" id="ARBA00023002"/>
    </source>
</evidence>
<evidence type="ECO:0000259" key="15">
    <source>
        <dbReference type="PROSITE" id="PS51384"/>
    </source>
</evidence>
<dbReference type="SUPFAM" id="SSF52218">
    <property type="entry name" value="Flavoproteins"/>
    <property type="match status" value="1"/>
</dbReference>
<dbReference type="Gene3D" id="1.20.990.10">
    <property type="entry name" value="NADPH-cytochrome p450 Reductase, Chain A, domain 3"/>
    <property type="match status" value="1"/>
</dbReference>
<evidence type="ECO:0000313" key="17">
    <source>
        <dbReference type="Proteomes" id="UP000694383"/>
    </source>
</evidence>
<dbReference type="PROSITE" id="PS51384">
    <property type="entry name" value="FAD_FR"/>
    <property type="match status" value="1"/>
</dbReference>
<dbReference type="InterPro" id="IPR023173">
    <property type="entry name" value="NADPH_Cyt_P450_Rdtase_alpha"/>
</dbReference>
<evidence type="ECO:0000256" key="1">
    <source>
        <dbReference type="ARBA" id="ARBA00001917"/>
    </source>
</evidence>
<dbReference type="GO" id="GO:0030586">
    <property type="term" value="F:[methionine synthase] reductase (NADPH) activity"/>
    <property type="evidence" value="ECO:0007669"/>
    <property type="project" value="UniProtKB-EC"/>
</dbReference>
<evidence type="ECO:0000313" key="16">
    <source>
        <dbReference type="Ensembl" id="ENSOSIP00000034399.1"/>
    </source>
</evidence>
<reference evidence="16" key="1">
    <citation type="submission" date="2025-08" db="UniProtKB">
        <authorList>
            <consortium name="Ensembl"/>
        </authorList>
    </citation>
    <scope>IDENTIFICATION</scope>
</reference>
<dbReference type="InterPro" id="IPR008254">
    <property type="entry name" value="Flavodoxin/NO_synth"/>
</dbReference>